<evidence type="ECO:0000313" key="6">
    <source>
        <dbReference type="Proteomes" id="UP000192132"/>
    </source>
</evidence>
<reference evidence="5 6" key="1">
    <citation type="submission" date="2016-10" db="EMBL/GenBank/DDBJ databases">
        <title>Draft Genome sequence of Alkanindiges sp. strain H1.</title>
        <authorList>
            <person name="Subhash Y."/>
            <person name="Lee S."/>
        </authorList>
    </citation>
    <scope>NUCLEOTIDE SEQUENCE [LARGE SCALE GENOMIC DNA]</scope>
    <source>
        <strain evidence="5 6">H1</strain>
    </source>
</reference>
<comment type="caution">
    <text evidence="5">The sequence shown here is derived from an EMBL/GenBank/DDBJ whole genome shotgun (WGS) entry which is preliminary data.</text>
</comment>
<evidence type="ECO:0000259" key="4">
    <source>
        <dbReference type="PROSITE" id="PS50937"/>
    </source>
</evidence>
<evidence type="ECO:0000313" key="5">
    <source>
        <dbReference type="EMBL" id="ONG39624.1"/>
    </source>
</evidence>
<dbReference type="PROSITE" id="PS00552">
    <property type="entry name" value="HTH_MERR_1"/>
    <property type="match status" value="1"/>
</dbReference>
<dbReference type="GO" id="GO:0003700">
    <property type="term" value="F:DNA-binding transcription factor activity"/>
    <property type="evidence" value="ECO:0007669"/>
    <property type="project" value="InterPro"/>
</dbReference>
<keyword evidence="2" id="KW-0238">DNA-binding</keyword>
<dbReference type="Gene3D" id="1.10.1660.10">
    <property type="match status" value="1"/>
</dbReference>
<dbReference type="InterPro" id="IPR047057">
    <property type="entry name" value="MerR_fam"/>
</dbReference>
<keyword evidence="3" id="KW-0804">Transcription</keyword>
<organism evidence="5 6">
    <name type="scientific">Alkanindiges hydrocarboniclasticus</name>
    <dbReference type="NCBI Taxonomy" id="1907941"/>
    <lineage>
        <taxon>Bacteria</taxon>
        <taxon>Pseudomonadati</taxon>
        <taxon>Pseudomonadota</taxon>
        <taxon>Gammaproteobacteria</taxon>
        <taxon>Moraxellales</taxon>
        <taxon>Moraxellaceae</taxon>
        <taxon>Alkanindiges</taxon>
    </lineage>
</organism>
<dbReference type="SUPFAM" id="SSF46955">
    <property type="entry name" value="Putative DNA-binding domain"/>
    <property type="match status" value="1"/>
</dbReference>
<dbReference type="SMART" id="SM00422">
    <property type="entry name" value="HTH_MERR"/>
    <property type="match status" value="1"/>
</dbReference>
<evidence type="ECO:0000256" key="2">
    <source>
        <dbReference type="ARBA" id="ARBA00023125"/>
    </source>
</evidence>
<keyword evidence="6" id="KW-1185">Reference proteome</keyword>
<dbReference type="InterPro" id="IPR009061">
    <property type="entry name" value="DNA-bd_dom_put_sf"/>
</dbReference>
<feature type="domain" description="HTH merR-type" evidence="4">
    <location>
        <begin position="1"/>
        <end position="68"/>
    </location>
</feature>
<dbReference type="PROSITE" id="PS50937">
    <property type="entry name" value="HTH_MERR_2"/>
    <property type="match status" value="1"/>
</dbReference>
<dbReference type="Proteomes" id="UP000192132">
    <property type="component" value="Unassembled WGS sequence"/>
</dbReference>
<dbReference type="InterPro" id="IPR000551">
    <property type="entry name" value="MerR-type_HTH_dom"/>
</dbReference>
<dbReference type="AlphaFoldDB" id="A0A1S8CVF0"/>
<gene>
    <name evidence="5" type="ORF">BKE30_08865</name>
</gene>
<proteinExistence type="predicted"/>
<dbReference type="STRING" id="1907941.BKE30_08865"/>
<dbReference type="Pfam" id="PF13411">
    <property type="entry name" value="MerR_1"/>
    <property type="match status" value="1"/>
</dbReference>
<dbReference type="EMBL" id="MLCN01000023">
    <property type="protein sequence ID" value="ONG39624.1"/>
    <property type="molecule type" value="Genomic_DNA"/>
</dbReference>
<sequence>MQIGEVATQAGISRDAIRFYEKSGLIHSKRQNNGYRYYDHDIIEVLGLIKLAQSLGFSLHEIQEFLPLLRGGELPEAMVKTVIDEKIQLIDQRILSLHTLRQRLLELPIGLNCPLRQAC</sequence>
<dbReference type="GO" id="GO:0003677">
    <property type="term" value="F:DNA binding"/>
    <property type="evidence" value="ECO:0007669"/>
    <property type="project" value="UniProtKB-KW"/>
</dbReference>
<keyword evidence="1" id="KW-0805">Transcription regulation</keyword>
<dbReference type="PANTHER" id="PTHR30204:SF94">
    <property type="entry name" value="HEAVY METAL-DEPENDENT TRANSCRIPTIONAL REGULATOR HI_0293-RELATED"/>
    <property type="match status" value="1"/>
</dbReference>
<accession>A0A1S8CVF0</accession>
<evidence type="ECO:0000256" key="3">
    <source>
        <dbReference type="ARBA" id="ARBA00023163"/>
    </source>
</evidence>
<dbReference type="PANTHER" id="PTHR30204">
    <property type="entry name" value="REDOX-CYCLING DRUG-SENSING TRANSCRIPTIONAL ACTIVATOR SOXR"/>
    <property type="match status" value="1"/>
</dbReference>
<name>A0A1S8CVF0_9GAMM</name>
<evidence type="ECO:0000256" key="1">
    <source>
        <dbReference type="ARBA" id="ARBA00023015"/>
    </source>
</evidence>
<protein>
    <recommendedName>
        <fullName evidence="4">HTH merR-type domain-containing protein</fullName>
    </recommendedName>
</protein>
<dbReference type="PRINTS" id="PR00040">
    <property type="entry name" value="HTHMERR"/>
</dbReference>